<dbReference type="RefSeq" id="WP_076626373.1">
    <property type="nucleotide sequence ID" value="NZ_CP019312.1"/>
</dbReference>
<evidence type="ECO:0000256" key="1">
    <source>
        <dbReference type="SAM" id="MobiDB-lite"/>
    </source>
</evidence>
<dbReference type="SUPFAM" id="SSF110087">
    <property type="entry name" value="DR1885-like metal-binding protein"/>
    <property type="match status" value="1"/>
</dbReference>
<protein>
    <submittedName>
        <fullName evidence="3">Copper-binding protein</fullName>
    </submittedName>
</protein>
<dbReference type="InterPro" id="IPR007410">
    <property type="entry name" value="LpqE-like"/>
</dbReference>
<dbReference type="Pfam" id="PF04314">
    <property type="entry name" value="PCuAC"/>
    <property type="match status" value="1"/>
</dbReference>
<dbReference type="Gene3D" id="2.60.40.1890">
    <property type="entry name" value="PCu(A)C copper chaperone"/>
    <property type="match status" value="1"/>
</dbReference>
<evidence type="ECO:0000313" key="4">
    <source>
        <dbReference type="Proteomes" id="UP000186336"/>
    </source>
</evidence>
<name>A0A1P8MR32_9RHOB</name>
<dbReference type="PANTHER" id="PTHR36302">
    <property type="entry name" value="BLR7088 PROTEIN"/>
    <property type="match status" value="1"/>
</dbReference>
<dbReference type="InterPro" id="IPR036182">
    <property type="entry name" value="PCuAC_sf"/>
</dbReference>
<evidence type="ECO:0000256" key="2">
    <source>
        <dbReference type="SAM" id="SignalP"/>
    </source>
</evidence>
<reference evidence="3 4" key="1">
    <citation type="submission" date="2017-01" db="EMBL/GenBank/DDBJ databases">
        <title>Complete genome of Tateyamaria omphalii DOK1-4 isolated from seawater in Dokdo.</title>
        <authorList>
            <person name="Kim J.H."/>
            <person name="Chi W.-J."/>
        </authorList>
    </citation>
    <scope>NUCLEOTIDE SEQUENCE [LARGE SCALE GENOMIC DNA]</scope>
    <source>
        <strain evidence="3 4">DOK1-4</strain>
    </source>
</reference>
<evidence type="ECO:0000313" key="3">
    <source>
        <dbReference type="EMBL" id="APX10505.1"/>
    </source>
</evidence>
<dbReference type="AlphaFoldDB" id="A0A1P8MR32"/>
<accession>A0A1P8MR32</accession>
<keyword evidence="2" id="KW-0732">Signal</keyword>
<feature type="region of interest" description="Disordered" evidence="1">
    <location>
        <begin position="142"/>
        <end position="162"/>
    </location>
</feature>
<dbReference type="PANTHER" id="PTHR36302:SF1">
    <property type="entry name" value="COPPER CHAPERONE PCU(A)C"/>
    <property type="match status" value="1"/>
</dbReference>
<dbReference type="Proteomes" id="UP000186336">
    <property type="component" value="Chromosome"/>
</dbReference>
<gene>
    <name evidence="3" type="ORF">BWR18_01415</name>
</gene>
<dbReference type="STRING" id="299262.BWR18_01415"/>
<dbReference type="InterPro" id="IPR058248">
    <property type="entry name" value="Lxx211020-like"/>
</dbReference>
<organism evidence="3 4">
    <name type="scientific">Tateyamaria omphalii</name>
    <dbReference type="NCBI Taxonomy" id="299262"/>
    <lineage>
        <taxon>Bacteria</taxon>
        <taxon>Pseudomonadati</taxon>
        <taxon>Pseudomonadota</taxon>
        <taxon>Alphaproteobacteria</taxon>
        <taxon>Rhodobacterales</taxon>
        <taxon>Roseobacteraceae</taxon>
        <taxon>Tateyamaria</taxon>
    </lineage>
</organism>
<dbReference type="KEGG" id="tom:BWR18_01415"/>
<proteinExistence type="predicted"/>
<sequence length="162" mass="16950">MSLRTTLAAACAATLLSVPALADGIMIMDPYARSASPSAQSGAAFMIIHNDTGQDDRLIAARTDAAARVELHTHIETGDGIMQMVEVEEGFAIAAGEMHHMMRGGDHVMLMGLSGPLEQDGTIDVTLVFENAGDVNITIPVDNERKPEAGAHGHAGHGDHGN</sequence>
<dbReference type="EMBL" id="CP019312">
    <property type="protein sequence ID" value="APX10505.1"/>
    <property type="molecule type" value="Genomic_DNA"/>
</dbReference>
<keyword evidence="4" id="KW-1185">Reference proteome</keyword>
<feature type="signal peptide" evidence="2">
    <location>
        <begin position="1"/>
        <end position="22"/>
    </location>
</feature>
<dbReference type="OrthoDB" id="9796962at2"/>
<feature type="chain" id="PRO_5013292394" evidence="2">
    <location>
        <begin position="23"/>
        <end position="162"/>
    </location>
</feature>